<dbReference type="AlphaFoldDB" id="A0A9D2HMA6"/>
<reference evidence="2" key="1">
    <citation type="journal article" date="2021" name="PeerJ">
        <title>Extensive microbial diversity within the chicken gut microbiome revealed by metagenomics and culture.</title>
        <authorList>
            <person name="Gilroy R."/>
            <person name="Ravi A."/>
            <person name="Getino M."/>
            <person name="Pursley I."/>
            <person name="Horton D.L."/>
            <person name="Alikhan N.F."/>
            <person name="Baker D."/>
            <person name="Gharbi K."/>
            <person name="Hall N."/>
            <person name="Watson M."/>
            <person name="Adriaenssens E.M."/>
            <person name="Foster-Nyarko E."/>
            <person name="Jarju S."/>
            <person name="Secka A."/>
            <person name="Antonio M."/>
            <person name="Oren A."/>
            <person name="Chaudhuri R.R."/>
            <person name="La Ragione R."/>
            <person name="Hildebrand F."/>
            <person name="Pallen M.J."/>
        </authorList>
    </citation>
    <scope>NUCLEOTIDE SEQUENCE</scope>
    <source>
        <strain evidence="2">5032</strain>
    </source>
</reference>
<evidence type="ECO:0000256" key="1">
    <source>
        <dbReference type="ARBA" id="ARBA00022596"/>
    </source>
</evidence>
<evidence type="ECO:0000313" key="2">
    <source>
        <dbReference type="EMBL" id="HJA78334.1"/>
    </source>
</evidence>
<dbReference type="EMBL" id="DWZD01000015">
    <property type="protein sequence ID" value="HJA78334.1"/>
    <property type="molecule type" value="Genomic_DNA"/>
</dbReference>
<name>A0A9D2HMA6_9BACT</name>
<organism evidence="2 3">
    <name type="scientific">Candidatus Desulfovibrio intestinavium</name>
    <dbReference type="NCBI Taxonomy" id="2838534"/>
    <lineage>
        <taxon>Bacteria</taxon>
        <taxon>Pseudomonadati</taxon>
        <taxon>Thermodesulfobacteriota</taxon>
        <taxon>Desulfovibrionia</taxon>
        <taxon>Desulfovibrionales</taxon>
        <taxon>Desulfovibrionaceae</taxon>
        <taxon>Desulfovibrio</taxon>
    </lineage>
</organism>
<dbReference type="PANTHER" id="PTHR36566">
    <property type="entry name" value="NICKEL INSERTION PROTEIN-RELATED"/>
    <property type="match status" value="1"/>
</dbReference>
<dbReference type="PANTHER" id="PTHR36566:SF1">
    <property type="entry name" value="PYRIDINIUM-3,5-BISTHIOCARBOXYLIC ACID MONONUCLEOTIDE NICKEL INSERTION PROTEIN"/>
    <property type="match status" value="1"/>
</dbReference>
<dbReference type="Pfam" id="PF01969">
    <property type="entry name" value="Ni_insertion"/>
    <property type="match status" value="1"/>
</dbReference>
<keyword evidence="1" id="KW-0533">Nickel</keyword>
<dbReference type="Proteomes" id="UP000823821">
    <property type="component" value="Unassembled WGS sequence"/>
</dbReference>
<comment type="caution">
    <text evidence="2">The sequence shown here is derived from an EMBL/GenBank/DDBJ whole genome shotgun (WGS) entry which is preliminary data.</text>
</comment>
<evidence type="ECO:0000313" key="3">
    <source>
        <dbReference type="Proteomes" id="UP000823821"/>
    </source>
</evidence>
<accession>A0A9D2HMA6</accession>
<gene>
    <name evidence="2" type="ORF">H9784_02000</name>
</gene>
<reference evidence="2" key="2">
    <citation type="submission" date="2021-04" db="EMBL/GenBank/DDBJ databases">
        <authorList>
            <person name="Gilroy R."/>
        </authorList>
    </citation>
    <scope>NUCLEOTIDE SEQUENCE</scope>
    <source>
        <strain evidence="2">5032</strain>
    </source>
</reference>
<proteinExistence type="predicted"/>
<sequence length="393" mass="41547">MEWYWDCSGGISGDMTLAALAHLGVDFAPLTALLARAGVACDITWWPEQRAGGPGCRADVQWRAEAQPLRHPADIAAIFARVAVDEPVRRRALAVLDALAQAEAHAHRIPVEDVHFHEVGAVDTLVDILGVCWGMGVLGVTRVTCSPLPWFDGSIDCAHGRISLPAPAAARLMEGKPVRPSGAHEELVTPTGAALVHVLADGFADGPCGCLGRLGTGYGSRPAPNGLRIWEVTPPAAADAQRDGGRESVCQLECHLDHLTGEELGQAIAALAAAPSVLDVLWLPGVGKKNRPAGALRVICLPEARDEAAQLVLRHTHTLGLRMLRMERLVLPRHAATVACDGVDMPAKAYELEGAHYVRPEADAVAARAAARTVGAPALRFRAEDEDAAGRDA</sequence>
<dbReference type="InterPro" id="IPR002822">
    <property type="entry name" value="Ni_insertion"/>
</dbReference>
<dbReference type="Gene3D" id="3.30.70.1380">
    <property type="entry name" value="Transcriptional regulatory protein pf0864 domain like"/>
    <property type="match status" value="1"/>
</dbReference>
<protein>
    <submittedName>
        <fullName evidence="2">LarC family nickel insertion protein</fullName>
    </submittedName>
</protein>